<evidence type="ECO:0000313" key="1">
    <source>
        <dbReference type="EMBL" id="JAD82823.1"/>
    </source>
</evidence>
<accession>A0A0A9D804</accession>
<dbReference type="EMBL" id="GBRH01215072">
    <property type="protein sequence ID" value="JAD82823.1"/>
    <property type="molecule type" value="Transcribed_RNA"/>
</dbReference>
<reference evidence="1" key="2">
    <citation type="journal article" date="2015" name="Data Brief">
        <title>Shoot transcriptome of the giant reed, Arundo donax.</title>
        <authorList>
            <person name="Barrero R.A."/>
            <person name="Guerrero F.D."/>
            <person name="Moolhuijzen P."/>
            <person name="Goolsby J.A."/>
            <person name="Tidwell J."/>
            <person name="Bellgard S.E."/>
            <person name="Bellgard M.I."/>
        </authorList>
    </citation>
    <scope>NUCLEOTIDE SEQUENCE</scope>
    <source>
        <tissue evidence="1">Shoot tissue taken approximately 20 cm above the soil surface</tissue>
    </source>
</reference>
<reference evidence="1" key="1">
    <citation type="submission" date="2014-09" db="EMBL/GenBank/DDBJ databases">
        <authorList>
            <person name="Magalhaes I.L.F."/>
            <person name="Oliveira U."/>
            <person name="Santos F.R."/>
            <person name="Vidigal T.H.D.A."/>
            <person name="Brescovit A.D."/>
            <person name="Santos A.J."/>
        </authorList>
    </citation>
    <scope>NUCLEOTIDE SEQUENCE</scope>
    <source>
        <tissue evidence="1">Shoot tissue taken approximately 20 cm above the soil surface</tissue>
    </source>
</reference>
<dbReference type="AlphaFoldDB" id="A0A0A9D804"/>
<name>A0A0A9D804_ARUDO</name>
<organism evidence="1">
    <name type="scientific">Arundo donax</name>
    <name type="common">Giant reed</name>
    <name type="synonym">Donax arundinaceus</name>
    <dbReference type="NCBI Taxonomy" id="35708"/>
    <lineage>
        <taxon>Eukaryota</taxon>
        <taxon>Viridiplantae</taxon>
        <taxon>Streptophyta</taxon>
        <taxon>Embryophyta</taxon>
        <taxon>Tracheophyta</taxon>
        <taxon>Spermatophyta</taxon>
        <taxon>Magnoliopsida</taxon>
        <taxon>Liliopsida</taxon>
        <taxon>Poales</taxon>
        <taxon>Poaceae</taxon>
        <taxon>PACMAD clade</taxon>
        <taxon>Arundinoideae</taxon>
        <taxon>Arundineae</taxon>
        <taxon>Arundo</taxon>
    </lineage>
</organism>
<proteinExistence type="predicted"/>
<sequence>MELPYVHIDAKEHIIFFINYIVVSKPRSLHSRLQQAQA</sequence>
<protein>
    <submittedName>
        <fullName evidence="1">Uncharacterized protein</fullName>
    </submittedName>
</protein>